<name>A0A9W8ASE9_9FUNG</name>
<keyword evidence="4" id="KW-1185">Reference proteome</keyword>
<accession>A0A9W8ASE9</accession>
<evidence type="ECO:0000313" key="3">
    <source>
        <dbReference type="EMBL" id="KAJ1960011.1"/>
    </source>
</evidence>
<dbReference type="EMBL" id="JANBPY010001444">
    <property type="protein sequence ID" value="KAJ1960011.1"/>
    <property type="molecule type" value="Genomic_DNA"/>
</dbReference>
<dbReference type="Proteomes" id="UP001150925">
    <property type="component" value="Unassembled WGS sequence"/>
</dbReference>
<evidence type="ECO:0000256" key="1">
    <source>
        <dbReference type="SAM" id="MobiDB-lite"/>
    </source>
</evidence>
<dbReference type="AlphaFoldDB" id="A0A9W8ASE9"/>
<evidence type="ECO:0000256" key="2">
    <source>
        <dbReference type="SAM" id="SignalP"/>
    </source>
</evidence>
<feature type="compositionally biased region" description="Polar residues" evidence="1">
    <location>
        <begin position="85"/>
        <end position="107"/>
    </location>
</feature>
<organism evidence="3 4">
    <name type="scientific">Dispira parvispora</name>
    <dbReference type="NCBI Taxonomy" id="1520584"/>
    <lineage>
        <taxon>Eukaryota</taxon>
        <taxon>Fungi</taxon>
        <taxon>Fungi incertae sedis</taxon>
        <taxon>Zoopagomycota</taxon>
        <taxon>Kickxellomycotina</taxon>
        <taxon>Dimargaritomycetes</taxon>
        <taxon>Dimargaritales</taxon>
        <taxon>Dimargaritaceae</taxon>
        <taxon>Dispira</taxon>
    </lineage>
</organism>
<feature type="chain" id="PRO_5040734204" evidence="2">
    <location>
        <begin position="25"/>
        <end position="372"/>
    </location>
</feature>
<sequence>MTRPIPQRYLLVIVPFLLLWGCLATDSVEHNKQLRTQDLPGEKDSTRIDPMNLKFIINPSDNQKPGSELSHPPKQNPELVYPQPHSGTQRQLGSGISPGSGQVTAHSAQLGGIHSSAPNSYVDGVQTLLDSSTRVEYKDTSRTMGPPADLYSQMHQFLDQRYTPSDFEPPQPKKSQGQSLRVLLDRYNSNGNPKIKEEVKRIMKGPIQGGLGDKFPSSILRLEHMKEILSKAEFNCGTQKSMTYTVPDSLDTVANNINWVLHSISASKYVQSPVAIRTLFVKGNGLHIKERVNVKVGSNTIVGIAFKRSATDSLQVRFIWLPNNEKYTCKVHVDHSTRHYYFVRPFLLYVQDSVEHTLTAFLLRFYDMDFTN</sequence>
<reference evidence="3" key="1">
    <citation type="submission" date="2022-07" db="EMBL/GenBank/DDBJ databases">
        <title>Phylogenomic reconstructions and comparative analyses of Kickxellomycotina fungi.</title>
        <authorList>
            <person name="Reynolds N.K."/>
            <person name="Stajich J.E."/>
            <person name="Barry K."/>
            <person name="Grigoriev I.V."/>
            <person name="Crous P."/>
            <person name="Smith M.E."/>
        </authorList>
    </citation>
    <scope>NUCLEOTIDE SEQUENCE</scope>
    <source>
        <strain evidence="3">RSA 1196</strain>
    </source>
</reference>
<proteinExistence type="predicted"/>
<keyword evidence="2" id="KW-0732">Signal</keyword>
<feature type="region of interest" description="Disordered" evidence="1">
    <location>
        <begin position="56"/>
        <end position="108"/>
    </location>
</feature>
<comment type="caution">
    <text evidence="3">The sequence shown here is derived from an EMBL/GenBank/DDBJ whole genome shotgun (WGS) entry which is preliminary data.</text>
</comment>
<feature type="signal peptide" evidence="2">
    <location>
        <begin position="1"/>
        <end position="24"/>
    </location>
</feature>
<gene>
    <name evidence="3" type="ORF">IWQ62_004392</name>
</gene>
<evidence type="ECO:0000313" key="4">
    <source>
        <dbReference type="Proteomes" id="UP001150925"/>
    </source>
</evidence>
<protein>
    <submittedName>
        <fullName evidence="3">Uncharacterized protein</fullName>
    </submittedName>
</protein>